<proteinExistence type="predicted"/>
<organism evidence="1 2">
    <name type="scientific">Mesorhabditis spiculigera</name>
    <dbReference type="NCBI Taxonomy" id="96644"/>
    <lineage>
        <taxon>Eukaryota</taxon>
        <taxon>Metazoa</taxon>
        <taxon>Ecdysozoa</taxon>
        <taxon>Nematoda</taxon>
        <taxon>Chromadorea</taxon>
        <taxon>Rhabditida</taxon>
        <taxon>Rhabditina</taxon>
        <taxon>Rhabditomorpha</taxon>
        <taxon>Rhabditoidea</taxon>
        <taxon>Rhabditidae</taxon>
        <taxon>Mesorhabditinae</taxon>
        <taxon>Mesorhabditis</taxon>
    </lineage>
</organism>
<dbReference type="Proteomes" id="UP001177023">
    <property type="component" value="Unassembled WGS sequence"/>
</dbReference>
<sequence>MGAFLKLYFLVSLDAFLYHSLHFDWNAEWENWTKSRQIVGCEIEQIAEEFVPCSEILIWRKLSSGAVFVSKWNATELLCRLNQVHGHRLTPKIHTNLKRQCARLQVVKKVPRYFRKGPRSHAIHRIVLPASAYDLV</sequence>
<protein>
    <submittedName>
        <fullName evidence="1">Uncharacterized protein</fullName>
    </submittedName>
</protein>
<evidence type="ECO:0000313" key="2">
    <source>
        <dbReference type="Proteomes" id="UP001177023"/>
    </source>
</evidence>
<accession>A0AA36D7F5</accession>
<evidence type="ECO:0000313" key="1">
    <source>
        <dbReference type="EMBL" id="CAJ0581114.1"/>
    </source>
</evidence>
<dbReference type="EMBL" id="CATQJA010002662">
    <property type="protein sequence ID" value="CAJ0581114.1"/>
    <property type="molecule type" value="Genomic_DNA"/>
</dbReference>
<gene>
    <name evidence="1" type="ORF">MSPICULIGERA_LOCUS19281</name>
</gene>
<dbReference type="AlphaFoldDB" id="A0AA36D7F5"/>
<comment type="caution">
    <text evidence="1">The sequence shown here is derived from an EMBL/GenBank/DDBJ whole genome shotgun (WGS) entry which is preliminary data.</text>
</comment>
<name>A0AA36D7F5_9BILA</name>
<keyword evidence="2" id="KW-1185">Reference proteome</keyword>
<feature type="non-terminal residue" evidence="1">
    <location>
        <position position="136"/>
    </location>
</feature>
<reference evidence="1" key="1">
    <citation type="submission" date="2023-06" db="EMBL/GenBank/DDBJ databases">
        <authorList>
            <person name="Delattre M."/>
        </authorList>
    </citation>
    <scope>NUCLEOTIDE SEQUENCE</scope>
    <source>
        <strain evidence="1">AF72</strain>
    </source>
</reference>